<proteinExistence type="predicted"/>
<sequence length="134" mass="14501">MPRPASDPFLVVALLGVDGAGKTTAARAVARELRARGIDARYLENAGGRPPLNALARLLGRPDAVALLGRARFEAVEMRIRALAMRRTLRWAARRPGRIAVGDRWTFCQYAAMAARGSDPAPARARYRGIPAPT</sequence>
<evidence type="ECO:0008006" key="3">
    <source>
        <dbReference type="Google" id="ProtNLM"/>
    </source>
</evidence>
<dbReference type="InterPro" id="IPR027417">
    <property type="entry name" value="P-loop_NTPase"/>
</dbReference>
<evidence type="ECO:0000313" key="2">
    <source>
        <dbReference type="Proteomes" id="UP000245166"/>
    </source>
</evidence>
<dbReference type="Proteomes" id="UP000245166">
    <property type="component" value="Unassembled WGS sequence"/>
</dbReference>
<keyword evidence="2" id="KW-1185">Reference proteome</keyword>
<protein>
    <recommendedName>
        <fullName evidence="3">Thymidylate kinase</fullName>
    </recommendedName>
</protein>
<dbReference type="EMBL" id="PYHR01000002">
    <property type="protein sequence ID" value="PWD51659.1"/>
    <property type="molecule type" value="Genomic_DNA"/>
</dbReference>
<dbReference type="SUPFAM" id="SSF52540">
    <property type="entry name" value="P-loop containing nucleoside triphosphate hydrolases"/>
    <property type="match status" value="1"/>
</dbReference>
<reference evidence="1 2" key="1">
    <citation type="submission" date="2018-03" db="EMBL/GenBank/DDBJ databases">
        <title>Genome assembly of novel Miniimonas species PCH200.</title>
        <authorList>
            <person name="Thakur V."/>
            <person name="Kumar V."/>
            <person name="Singh D."/>
        </authorList>
    </citation>
    <scope>NUCLEOTIDE SEQUENCE [LARGE SCALE GENOMIC DNA]</scope>
    <source>
        <strain evidence="1 2">PCH200</strain>
    </source>
</reference>
<name>A0A2U1ZXF1_9MICO</name>
<dbReference type="Gene3D" id="3.40.50.300">
    <property type="entry name" value="P-loop containing nucleotide triphosphate hydrolases"/>
    <property type="match status" value="1"/>
</dbReference>
<evidence type="ECO:0000313" key="1">
    <source>
        <dbReference type="EMBL" id="PWD51659.1"/>
    </source>
</evidence>
<organism evidence="1 2">
    <name type="scientific">Serinibacter arcticus</name>
    <dbReference type="NCBI Taxonomy" id="1655435"/>
    <lineage>
        <taxon>Bacteria</taxon>
        <taxon>Bacillati</taxon>
        <taxon>Actinomycetota</taxon>
        <taxon>Actinomycetes</taxon>
        <taxon>Micrococcales</taxon>
        <taxon>Beutenbergiaceae</taxon>
        <taxon>Serinibacter</taxon>
    </lineage>
</organism>
<comment type="caution">
    <text evidence="1">The sequence shown here is derived from an EMBL/GenBank/DDBJ whole genome shotgun (WGS) entry which is preliminary data.</text>
</comment>
<dbReference type="AlphaFoldDB" id="A0A2U1ZXF1"/>
<dbReference type="OrthoDB" id="3363468at2"/>
<gene>
    <name evidence="1" type="ORF">C8046_14405</name>
</gene>
<dbReference type="RefSeq" id="WP_109230039.1">
    <property type="nucleotide sequence ID" value="NZ_PYHR01000002.1"/>
</dbReference>
<accession>A0A2U1ZXF1</accession>